<protein>
    <submittedName>
        <fullName evidence="1">Uncharacterized protein</fullName>
    </submittedName>
</protein>
<dbReference type="Proteomes" id="UP000078572">
    <property type="component" value="Chromosome 1"/>
</dbReference>
<accession>A0A191ZZU4</accession>
<gene>
    <name evidence="1" type="ORF">A9Y76_14745</name>
</gene>
<organism evidence="1 2">
    <name type="scientific">Ralstonia insidiosa</name>
    <dbReference type="NCBI Taxonomy" id="190721"/>
    <lineage>
        <taxon>Bacteria</taxon>
        <taxon>Pseudomonadati</taxon>
        <taxon>Pseudomonadota</taxon>
        <taxon>Betaproteobacteria</taxon>
        <taxon>Burkholderiales</taxon>
        <taxon>Burkholderiaceae</taxon>
        <taxon>Ralstonia</taxon>
    </lineage>
</organism>
<keyword evidence="2" id="KW-1185">Reference proteome</keyword>
<dbReference type="AlphaFoldDB" id="A0A191ZZU4"/>
<proteinExistence type="predicted"/>
<evidence type="ECO:0000313" key="2">
    <source>
        <dbReference type="Proteomes" id="UP000078572"/>
    </source>
</evidence>
<name>A0A191ZZU4_9RALS</name>
<dbReference type="EMBL" id="CP016022">
    <property type="protein sequence ID" value="ANJ73649.1"/>
    <property type="molecule type" value="Genomic_DNA"/>
</dbReference>
<sequence>MLVCAFIDMRDDVGASSRVDIDANVPTRFTSTRITPSTVTRPMHGARIAARASVVSAVSVHRDCIALTHRA</sequence>
<evidence type="ECO:0000313" key="1">
    <source>
        <dbReference type="EMBL" id="ANJ73649.1"/>
    </source>
</evidence>
<reference evidence="2" key="1">
    <citation type="submission" date="2016-06" db="EMBL/GenBank/DDBJ databases">
        <authorList>
            <person name="Xu Y."/>
            <person name="Nagy A."/>
            <person name="Yan X."/>
            <person name="Kim S.W."/>
            <person name="Haley B."/>
            <person name="Liu N.T."/>
            <person name="Nou X."/>
        </authorList>
    </citation>
    <scope>NUCLEOTIDE SEQUENCE [LARGE SCALE GENOMIC DNA]</scope>
    <source>
        <strain evidence="2">ATCC 49129</strain>
    </source>
</reference>